<sequence length="74" mass="7757">MNEVKTIGIDLAKNLLALHCVDAAGKPVFRKMARRADVATGGGNGGNGRIPVARGAITERPLLADITHPQVGRE</sequence>
<evidence type="ECO:0000313" key="1">
    <source>
        <dbReference type="EMBL" id="QQD72690.1"/>
    </source>
</evidence>
<protein>
    <recommendedName>
        <fullName evidence="3">IS110 family transposase</fullName>
    </recommendedName>
</protein>
<reference evidence="1 2" key="1">
    <citation type="submission" date="2020-07" db="EMBL/GenBank/DDBJ databases">
        <title>Complete genome sequence analysis of Acidithiobacillus ferrivorans XJFY6S-08 reveals extreme environmental adaptation to alpine acid mine drainage.</title>
        <authorList>
            <person name="Yan L."/>
            <person name="Ni Y."/>
        </authorList>
    </citation>
    <scope>NUCLEOTIDE SEQUENCE [LARGE SCALE GENOMIC DNA]</scope>
    <source>
        <strain evidence="1 2">XJFY6S-08</strain>
    </source>
</reference>
<gene>
    <name evidence="1" type="ORF">H2515_15285</name>
</gene>
<dbReference type="AlphaFoldDB" id="A0A7T4WDP1"/>
<dbReference type="EMBL" id="CP059488">
    <property type="protein sequence ID" value="QQD72690.1"/>
    <property type="molecule type" value="Genomic_DNA"/>
</dbReference>
<dbReference type="Proteomes" id="UP000595420">
    <property type="component" value="Chromosome"/>
</dbReference>
<accession>A0A7T4WDP1</accession>
<evidence type="ECO:0008006" key="3">
    <source>
        <dbReference type="Google" id="ProtNLM"/>
    </source>
</evidence>
<organism evidence="1 2">
    <name type="scientific">Acidithiobacillus ferrivorans</name>
    <dbReference type="NCBI Taxonomy" id="160808"/>
    <lineage>
        <taxon>Bacteria</taxon>
        <taxon>Pseudomonadati</taxon>
        <taxon>Pseudomonadota</taxon>
        <taxon>Acidithiobacillia</taxon>
        <taxon>Acidithiobacillales</taxon>
        <taxon>Acidithiobacillaceae</taxon>
        <taxon>Acidithiobacillus</taxon>
    </lineage>
</organism>
<name>A0A7T4WDP1_9PROT</name>
<dbReference type="RefSeq" id="WP_198660547.1">
    <property type="nucleotide sequence ID" value="NZ_CP059488.1"/>
</dbReference>
<evidence type="ECO:0000313" key="2">
    <source>
        <dbReference type="Proteomes" id="UP000595420"/>
    </source>
</evidence>
<proteinExistence type="predicted"/>